<dbReference type="Pfam" id="PF01408">
    <property type="entry name" value="GFO_IDH_MocA"/>
    <property type="match status" value="1"/>
</dbReference>
<protein>
    <submittedName>
        <fullName evidence="2">Oxidoreductase</fullName>
    </submittedName>
</protein>
<gene>
    <name evidence="2" type="ORF">SD70_13885</name>
</gene>
<dbReference type="RefSeq" id="WP_041048133.1">
    <property type="nucleotide sequence ID" value="NZ_JXAK01000022.1"/>
</dbReference>
<proteinExistence type="predicted"/>
<comment type="caution">
    <text evidence="2">The sequence shown here is derived from an EMBL/GenBank/DDBJ whole genome shotgun (WGS) entry which is preliminary data.</text>
</comment>
<dbReference type="EMBL" id="JXAK01000022">
    <property type="protein sequence ID" value="KIL40336.1"/>
    <property type="molecule type" value="Genomic_DNA"/>
</dbReference>
<evidence type="ECO:0000259" key="1">
    <source>
        <dbReference type="Pfam" id="PF01408"/>
    </source>
</evidence>
<sequence>MGKPIVAKDHIRLAMIGWVDGNGHPYSWSAIFNGYDPEAMRRNCPYPGIPAYLDKEPKDTLRIQGANVTHIWTDDPEEAPKICEASLIPNAVTRPEDVIGHVDAVIIATDKGHEHVERARPFVEAGLPVFIDKPMVDNEADLVVFSEWVKQGKAILSSSCMRYGKEFIPYQLSVNNLGQLRYAGITMAKSWERYGIHAMESVYPIVGPGFVSVRNTGTSERNVVHMKHSGGFDVVAVVTKDLFGGFGLLQLVGTADYAFVPFRDTFYSFKMQLTSFIEYLRTGERPFPFEDTVELMKIIIAGIRSREQQGRKVYLSEIAPH</sequence>
<accession>A0ABR5AH01</accession>
<reference evidence="2 3" key="1">
    <citation type="submission" date="2014-12" db="EMBL/GenBank/DDBJ databases">
        <title>Draft genome sequence of Paenibacillus kamchatkensis strain B-2647.</title>
        <authorList>
            <person name="Karlyshev A.V."/>
            <person name="Kudryashova E.B."/>
        </authorList>
    </citation>
    <scope>NUCLEOTIDE SEQUENCE [LARGE SCALE GENOMIC DNA]</scope>
    <source>
        <strain evidence="2 3">VKM B-2647</strain>
    </source>
</reference>
<evidence type="ECO:0000313" key="2">
    <source>
        <dbReference type="EMBL" id="KIL40336.1"/>
    </source>
</evidence>
<name>A0ABR5AH01_9BACL</name>
<keyword evidence="3" id="KW-1185">Reference proteome</keyword>
<dbReference type="SUPFAM" id="SSF51735">
    <property type="entry name" value="NAD(P)-binding Rossmann-fold domains"/>
    <property type="match status" value="1"/>
</dbReference>
<evidence type="ECO:0000313" key="3">
    <source>
        <dbReference type="Proteomes" id="UP000031967"/>
    </source>
</evidence>
<dbReference type="InterPro" id="IPR000683">
    <property type="entry name" value="Gfo/Idh/MocA-like_OxRdtase_N"/>
</dbReference>
<dbReference type="InterPro" id="IPR036291">
    <property type="entry name" value="NAD(P)-bd_dom_sf"/>
</dbReference>
<dbReference type="Gene3D" id="3.40.50.720">
    <property type="entry name" value="NAD(P)-binding Rossmann-like Domain"/>
    <property type="match status" value="1"/>
</dbReference>
<feature type="domain" description="Gfo/Idh/MocA-like oxidoreductase N-terminal" evidence="1">
    <location>
        <begin position="64"/>
        <end position="149"/>
    </location>
</feature>
<organism evidence="2 3">
    <name type="scientific">Gordoniibacillus kamchatkensis</name>
    <dbReference type="NCBI Taxonomy" id="1590651"/>
    <lineage>
        <taxon>Bacteria</taxon>
        <taxon>Bacillati</taxon>
        <taxon>Bacillota</taxon>
        <taxon>Bacilli</taxon>
        <taxon>Bacillales</taxon>
        <taxon>Paenibacillaceae</taxon>
        <taxon>Gordoniibacillus</taxon>
    </lineage>
</organism>
<dbReference type="Proteomes" id="UP000031967">
    <property type="component" value="Unassembled WGS sequence"/>
</dbReference>